<name>A0A9K3JXA1_HELAN</name>
<reference evidence="1" key="1">
    <citation type="journal article" date="2017" name="Nature">
        <title>The sunflower genome provides insights into oil metabolism, flowering and Asterid evolution.</title>
        <authorList>
            <person name="Badouin H."/>
            <person name="Gouzy J."/>
            <person name="Grassa C.J."/>
            <person name="Murat F."/>
            <person name="Staton S.E."/>
            <person name="Cottret L."/>
            <person name="Lelandais-Briere C."/>
            <person name="Owens G.L."/>
            <person name="Carrere S."/>
            <person name="Mayjonade B."/>
            <person name="Legrand L."/>
            <person name="Gill N."/>
            <person name="Kane N.C."/>
            <person name="Bowers J.E."/>
            <person name="Hubner S."/>
            <person name="Bellec A."/>
            <person name="Berard A."/>
            <person name="Berges H."/>
            <person name="Blanchet N."/>
            <person name="Boniface M.C."/>
            <person name="Brunel D."/>
            <person name="Catrice O."/>
            <person name="Chaidir N."/>
            <person name="Claudel C."/>
            <person name="Donnadieu C."/>
            <person name="Faraut T."/>
            <person name="Fievet G."/>
            <person name="Helmstetter N."/>
            <person name="King M."/>
            <person name="Knapp S.J."/>
            <person name="Lai Z."/>
            <person name="Le Paslier M.C."/>
            <person name="Lippi Y."/>
            <person name="Lorenzon L."/>
            <person name="Mandel J.R."/>
            <person name="Marage G."/>
            <person name="Marchand G."/>
            <person name="Marquand E."/>
            <person name="Bret-Mestries E."/>
            <person name="Morien E."/>
            <person name="Nambeesan S."/>
            <person name="Nguyen T."/>
            <person name="Pegot-Espagnet P."/>
            <person name="Pouilly N."/>
            <person name="Raftis F."/>
            <person name="Sallet E."/>
            <person name="Schiex T."/>
            <person name="Thomas J."/>
            <person name="Vandecasteele C."/>
            <person name="Vares D."/>
            <person name="Vear F."/>
            <person name="Vautrin S."/>
            <person name="Crespi M."/>
            <person name="Mangin B."/>
            <person name="Burke J.M."/>
            <person name="Salse J."/>
            <person name="Munos S."/>
            <person name="Vincourt P."/>
            <person name="Rieseberg L.H."/>
            <person name="Langlade N.B."/>
        </authorList>
    </citation>
    <scope>NUCLEOTIDE SEQUENCE</scope>
    <source>
        <tissue evidence="1">Leaves</tissue>
    </source>
</reference>
<dbReference type="Gramene" id="mRNA:HanXRQr2_Chr01g0035771">
    <property type="protein sequence ID" value="mRNA:HanXRQr2_Chr01g0035771"/>
    <property type="gene ID" value="HanXRQr2_Chr01g0035771"/>
</dbReference>
<comment type="caution">
    <text evidence="1">The sequence shown here is derived from an EMBL/GenBank/DDBJ whole genome shotgun (WGS) entry which is preliminary data.</text>
</comment>
<keyword evidence="2" id="KW-1185">Reference proteome</keyword>
<sequence length="117" mass="13526">MIATPTAIGDSISTNLDINPANFFSKSVLLKLCVAPTFKISEMRLVCFNHDELKMKLKHTMLHLATWRLPSLFAFNLPFYLHADELPLLQACSRLYILLKNVYPWSNYNIVHHFSFL</sequence>
<gene>
    <name evidence="1" type="ORF">HanXRQr2_Chr01g0035771</name>
</gene>
<protein>
    <submittedName>
        <fullName evidence="1">Uncharacterized protein</fullName>
    </submittedName>
</protein>
<dbReference type="AlphaFoldDB" id="A0A9K3JXA1"/>
<evidence type="ECO:0000313" key="2">
    <source>
        <dbReference type="Proteomes" id="UP000215914"/>
    </source>
</evidence>
<proteinExistence type="predicted"/>
<evidence type="ECO:0000313" key="1">
    <source>
        <dbReference type="EMBL" id="KAF5823200.1"/>
    </source>
</evidence>
<reference evidence="1" key="2">
    <citation type="submission" date="2020-06" db="EMBL/GenBank/DDBJ databases">
        <title>Helianthus annuus Genome sequencing and assembly Release 2.</title>
        <authorList>
            <person name="Gouzy J."/>
            <person name="Langlade N."/>
            <person name="Munos S."/>
        </authorList>
    </citation>
    <scope>NUCLEOTIDE SEQUENCE</scope>
    <source>
        <tissue evidence="1">Leaves</tissue>
    </source>
</reference>
<accession>A0A9K3JXA1</accession>
<dbReference type="Proteomes" id="UP000215914">
    <property type="component" value="Unassembled WGS sequence"/>
</dbReference>
<dbReference type="EMBL" id="MNCJ02000316">
    <property type="protein sequence ID" value="KAF5823200.1"/>
    <property type="molecule type" value="Genomic_DNA"/>
</dbReference>
<organism evidence="1 2">
    <name type="scientific">Helianthus annuus</name>
    <name type="common">Common sunflower</name>
    <dbReference type="NCBI Taxonomy" id="4232"/>
    <lineage>
        <taxon>Eukaryota</taxon>
        <taxon>Viridiplantae</taxon>
        <taxon>Streptophyta</taxon>
        <taxon>Embryophyta</taxon>
        <taxon>Tracheophyta</taxon>
        <taxon>Spermatophyta</taxon>
        <taxon>Magnoliopsida</taxon>
        <taxon>eudicotyledons</taxon>
        <taxon>Gunneridae</taxon>
        <taxon>Pentapetalae</taxon>
        <taxon>asterids</taxon>
        <taxon>campanulids</taxon>
        <taxon>Asterales</taxon>
        <taxon>Asteraceae</taxon>
        <taxon>Asteroideae</taxon>
        <taxon>Heliantheae alliance</taxon>
        <taxon>Heliantheae</taxon>
        <taxon>Helianthus</taxon>
    </lineage>
</organism>